<keyword evidence="4 6" id="KW-1133">Transmembrane helix</keyword>
<keyword evidence="8" id="KW-1185">Reference proteome</keyword>
<dbReference type="EMBL" id="JACOOL010000001">
    <property type="protein sequence ID" value="MBC5635340.1"/>
    <property type="molecule type" value="Genomic_DNA"/>
</dbReference>
<proteinExistence type="inferred from homology"/>
<evidence type="ECO:0000256" key="6">
    <source>
        <dbReference type="SAM" id="Phobius"/>
    </source>
</evidence>
<comment type="subcellular location">
    <subcellularLocation>
        <location evidence="1">Membrane</location>
        <topology evidence="1">Multi-pass membrane protein</topology>
    </subcellularLocation>
</comment>
<evidence type="ECO:0000256" key="3">
    <source>
        <dbReference type="ARBA" id="ARBA00022692"/>
    </source>
</evidence>
<reference evidence="7" key="1">
    <citation type="submission" date="2020-08" db="EMBL/GenBank/DDBJ databases">
        <title>Genome public.</title>
        <authorList>
            <person name="Liu C."/>
            <person name="Sun Q."/>
        </authorList>
    </citation>
    <scope>NUCLEOTIDE SEQUENCE</scope>
    <source>
        <strain evidence="7">BX22</strain>
    </source>
</reference>
<comment type="caution">
    <text evidence="7">The sequence shown here is derived from an EMBL/GenBank/DDBJ whole genome shotgun (WGS) entry which is preliminary data.</text>
</comment>
<feature type="transmembrane region" description="Helical" evidence="6">
    <location>
        <begin position="104"/>
        <end position="124"/>
    </location>
</feature>
<keyword evidence="3 6" id="KW-0812">Transmembrane</keyword>
<evidence type="ECO:0000256" key="4">
    <source>
        <dbReference type="ARBA" id="ARBA00022989"/>
    </source>
</evidence>
<sequence length="216" mass="23906">MELLEPLVKILMINLILSGDNAIVIAMASRNLRQDLKQKAIVWGTLGAVIFRIAFTVIVMYLLKLPFIHLIGGILLLFVAYKLLVDKEAEENSVKVGNSLKEAIVIIIFADVLMSLDNVLGIVAVSEGNMMLVIIGIILSIPIMLFASQFILRMMEHFPIVVYLGAGLLAWTAGEMMLEEEFIKQNVIAGTSMELALLIGIIMATLTIGGYQRRYR</sequence>
<dbReference type="Pfam" id="PF03741">
    <property type="entry name" value="TerC"/>
    <property type="match status" value="1"/>
</dbReference>
<feature type="transmembrane region" description="Helical" evidence="6">
    <location>
        <begin position="160"/>
        <end position="178"/>
    </location>
</feature>
<feature type="transmembrane region" description="Helical" evidence="6">
    <location>
        <begin position="67"/>
        <end position="84"/>
    </location>
</feature>
<feature type="transmembrane region" description="Helical" evidence="6">
    <location>
        <begin position="130"/>
        <end position="148"/>
    </location>
</feature>
<dbReference type="NCBIfam" id="TIGR03717">
    <property type="entry name" value="R_switched_YjbE"/>
    <property type="match status" value="1"/>
</dbReference>
<accession>A0A923L2N1</accession>
<evidence type="ECO:0000256" key="1">
    <source>
        <dbReference type="ARBA" id="ARBA00004141"/>
    </source>
</evidence>
<protein>
    <submittedName>
        <fullName evidence="7">TerC family protein</fullName>
    </submittedName>
</protein>
<dbReference type="PANTHER" id="PTHR30238:SF4">
    <property type="entry name" value="SLL1022 PROTEIN"/>
    <property type="match status" value="1"/>
</dbReference>
<feature type="transmembrane region" description="Helical" evidence="6">
    <location>
        <begin position="40"/>
        <end position="61"/>
    </location>
</feature>
<comment type="similarity">
    <text evidence="2">Belongs to the TerC family.</text>
</comment>
<evidence type="ECO:0000313" key="8">
    <source>
        <dbReference type="Proteomes" id="UP000637359"/>
    </source>
</evidence>
<dbReference type="GO" id="GO:0016020">
    <property type="term" value="C:membrane"/>
    <property type="evidence" value="ECO:0007669"/>
    <property type="project" value="UniProtKB-SubCell"/>
</dbReference>
<dbReference type="Proteomes" id="UP000637359">
    <property type="component" value="Unassembled WGS sequence"/>
</dbReference>
<organism evidence="7 8">
    <name type="scientific">Ornithinibacillus hominis</name>
    <dbReference type="NCBI Taxonomy" id="2763055"/>
    <lineage>
        <taxon>Bacteria</taxon>
        <taxon>Bacillati</taxon>
        <taxon>Bacillota</taxon>
        <taxon>Bacilli</taxon>
        <taxon>Bacillales</taxon>
        <taxon>Bacillaceae</taxon>
        <taxon>Ornithinibacillus</taxon>
    </lineage>
</organism>
<dbReference type="InterPro" id="IPR005496">
    <property type="entry name" value="Integral_membrane_TerC"/>
</dbReference>
<evidence type="ECO:0000256" key="5">
    <source>
        <dbReference type="ARBA" id="ARBA00023136"/>
    </source>
</evidence>
<dbReference type="PANTHER" id="PTHR30238">
    <property type="entry name" value="MEMBRANE BOUND PREDICTED REDOX MODULATOR"/>
    <property type="match status" value="1"/>
</dbReference>
<dbReference type="AlphaFoldDB" id="A0A923L2N1"/>
<gene>
    <name evidence="7" type="ORF">H8S33_00745</name>
</gene>
<dbReference type="InterPro" id="IPR022301">
    <property type="entry name" value="Integral_membrane_YjbE"/>
</dbReference>
<evidence type="ECO:0000256" key="2">
    <source>
        <dbReference type="ARBA" id="ARBA00007511"/>
    </source>
</evidence>
<feature type="transmembrane region" description="Helical" evidence="6">
    <location>
        <begin position="190"/>
        <end position="211"/>
    </location>
</feature>
<keyword evidence="5 6" id="KW-0472">Membrane</keyword>
<evidence type="ECO:0000313" key="7">
    <source>
        <dbReference type="EMBL" id="MBC5635340.1"/>
    </source>
</evidence>
<name>A0A923L2N1_9BACI</name>
<feature type="transmembrane region" description="Helical" evidence="6">
    <location>
        <begin position="6"/>
        <end position="28"/>
    </location>
</feature>